<keyword evidence="1" id="KW-1133">Transmembrane helix</keyword>
<dbReference type="EMBL" id="AXCM01006253">
    <property type="status" value="NOT_ANNOTATED_CDS"/>
    <property type="molecule type" value="Genomic_DNA"/>
</dbReference>
<dbReference type="Proteomes" id="UP000075883">
    <property type="component" value="Unassembled WGS sequence"/>
</dbReference>
<evidence type="ECO:0000313" key="3">
    <source>
        <dbReference type="Proteomes" id="UP000075883"/>
    </source>
</evidence>
<keyword evidence="3" id="KW-1185">Reference proteome</keyword>
<dbReference type="VEuPathDB" id="VectorBase:ACUA016518"/>
<organism evidence="2 3">
    <name type="scientific">Anopheles culicifacies</name>
    <dbReference type="NCBI Taxonomy" id="139723"/>
    <lineage>
        <taxon>Eukaryota</taxon>
        <taxon>Metazoa</taxon>
        <taxon>Ecdysozoa</taxon>
        <taxon>Arthropoda</taxon>
        <taxon>Hexapoda</taxon>
        <taxon>Insecta</taxon>
        <taxon>Pterygota</taxon>
        <taxon>Neoptera</taxon>
        <taxon>Endopterygota</taxon>
        <taxon>Diptera</taxon>
        <taxon>Nematocera</taxon>
        <taxon>Culicoidea</taxon>
        <taxon>Culicidae</taxon>
        <taxon>Anophelinae</taxon>
        <taxon>Anopheles</taxon>
        <taxon>culicifacies species complex</taxon>
    </lineage>
</organism>
<evidence type="ECO:0000256" key="1">
    <source>
        <dbReference type="SAM" id="Phobius"/>
    </source>
</evidence>
<sequence>MEFSPNRTIPPIGRLIVRLATAYNPRSDRSVPDDTDKGVDVEWPQKPVKKQRATHTAVAGAIMINKPATFRFYVAPIIIIIIIVMFTTEYLYLKLLQKSNDQEARGDQAKAK</sequence>
<evidence type="ECO:0000313" key="2">
    <source>
        <dbReference type="EnsemblMetazoa" id="ACUA016518-PA"/>
    </source>
</evidence>
<proteinExistence type="predicted"/>
<protein>
    <submittedName>
        <fullName evidence="2">Uncharacterized protein</fullName>
    </submittedName>
</protein>
<dbReference type="EnsemblMetazoa" id="ACUA016518-RA">
    <property type="protein sequence ID" value="ACUA016518-PA"/>
    <property type="gene ID" value="ACUA016518"/>
</dbReference>
<reference evidence="2" key="2">
    <citation type="submission" date="2020-05" db="UniProtKB">
        <authorList>
            <consortium name="EnsemblMetazoa"/>
        </authorList>
    </citation>
    <scope>IDENTIFICATION</scope>
    <source>
        <strain evidence="2">A-37</strain>
    </source>
</reference>
<keyword evidence="1" id="KW-0472">Membrane</keyword>
<name>A0A182MES2_9DIPT</name>
<reference evidence="3" key="1">
    <citation type="submission" date="2013-09" db="EMBL/GenBank/DDBJ databases">
        <title>The Genome Sequence of Anopheles culicifacies species A.</title>
        <authorList>
            <consortium name="The Broad Institute Genomics Platform"/>
            <person name="Neafsey D.E."/>
            <person name="Besansky N."/>
            <person name="Howell P."/>
            <person name="Walton C."/>
            <person name="Young S.K."/>
            <person name="Zeng Q."/>
            <person name="Gargeya S."/>
            <person name="Fitzgerald M."/>
            <person name="Haas B."/>
            <person name="Abouelleil A."/>
            <person name="Allen A.W."/>
            <person name="Alvarado L."/>
            <person name="Arachchi H.M."/>
            <person name="Berlin A.M."/>
            <person name="Chapman S.B."/>
            <person name="Gainer-Dewar J."/>
            <person name="Goldberg J."/>
            <person name="Griggs A."/>
            <person name="Gujja S."/>
            <person name="Hansen M."/>
            <person name="Howarth C."/>
            <person name="Imamovic A."/>
            <person name="Ireland A."/>
            <person name="Larimer J."/>
            <person name="McCowan C."/>
            <person name="Murphy C."/>
            <person name="Pearson M."/>
            <person name="Poon T.W."/>
            <person name="Priest M."/>
            <person name="Roberts A."/>
            <person name="Saif S."/>
            <person name="Shea T."/>
            <person name="Sisk P."/>
            <person name="Sykes S."/>
            <person name="Wortman J."/>
            <person name="Nusbaum C."/>
            <person name="Birren B."/>
        </authorList>
    </citation>
    <scope>NUCLEOTIDE SEQUENCE [LARGE SCALE GENOMIC DNA]</scope>
    <source>
        <strain evidence="3">A-37</strain>
    </source>
</reference>
<accession>A0A182MES2</accession>
<keyword evidence="1" id="KW-0812">Transmembrane</keyword>
<feature type="transmembrane region" description="Helical" evidence="1">
    <location>
        <begin position="73"/>
        <end position="93"/>
    </location>
</feature>
<dbReference type="AlphaFoldDB" id="A0A182MES2"/>